<evidence type="ECO:0000259" key="1">
    <source>
        <dbReference type="Pfam" id="PF04986"/>
    </source>
</evidence>
<reference evidence="2 3" key="1">
    <citation type="submission" date="2024-04" db="EMBL/GenBank/DDBJ databases">
        <title>New Clade of Flavobacterium.</title>
        <authorList>
            <person name="Matos L."/>
            <person name="Proenca D.N."/>
            <person name="Fransisco R.M."/>
            <person name="Chung A.P."/>
            <person name="Maccario L."/>
            <person name="Sorensen S.J."/>
            <person name="Morais P.V."/>
        </authorList>
    </citation>
    <scope>NUCLEOTIDE SEQUENCE [LARGE SCALE GENOMIC DNA]</scope>
    <source>
        <strain evidence="2 3">FZUC8N2.13</strain>
    </source>
</reference>
<dbReference type="PANTHER" id="PTHR37023">
    <property type="entry name" value="TRANSPOSASE"/>
    <property type="match status" value="1"/>
</dbReference>
<accession>A0ABV4TF42</accession>
<gene>
    <name evidence="2" type="ORF">AAGV28_15315</name>
</gene>
<dbReference type="Proteomes" id="UP001574169">
    <property type="component" value="Unassembled WGS sequence"/>
</dbReference>
<sequence>NVTFDYKDYKQNGFKKQMILTHQEFIRRFAIHILPKGFVKIRHYGFLSSTWKRQKLGVLQSKLQVQPTVKTARATKIRKCQCCKTGNLHTILIFDKRGPPEWFLGDSQKANVYKN</sequence>
<dbReference type="RefSeq" id="WP_373407628.1">
    <property type="nucleotide sequence ID" value="NZ_JBCFQL010000023.1"/>
</dbReference>
<name>A0ABV4TF42_9FLAO</name>
<evidence type="ECO:0000313" key="3">
    <source>
        <dbReference type="Proteomes" id="UP001574169"/>
    </source>
</evidence>
<feature type="non-terminal residue" evidence="2">
    <location>
        <position position="1"/>
    </location>
</feature>
<dbReference type="PANTHER" id="PTHR37023:SF1">
    <property type="entry name" value="ISSOD25 TRANSPOSASE TNPA_ISSOD25"/>
    <property type="match status" value="1"/>
</dbReference>
<dbReference type="EMBL" id="JBCFQL010000023">
    <property type="protein sequence ID" value="MFA9192741.1"/>
    <property type="molecule type" value="Genomic_DNA"/>
</dbReference>
<comment type="caution">
    <text evidence="2">The sequence shown here is derived from an EMBL/GenBank/DDBJ whole genome shotgun (WGS) entry which is preliminary data.</text>
</comment>
<keyword evidence="3" id="KW-1185">Reference proteome</keyword>
<feature type="domain" description="Transposase IS801/IS1294" evidence="1">
    <location>
        <begin position="1"/>
        <end position="51"/>
    </location>
</feature>
<dbReference type="Pfam" id="PF04986">
    <property type="entry name" value="Y2_Tnp"/>
    <property type="match status" value="1"/>
</dbReference>
<protein>
    <submittedName>
        <fullName evidence="2">Transposase</fullName>
    </submittedName>
</protein>
<proteinExistence type="predicted"/>
<organism evidence="2 3">
    <name type="scientific">Flavobacterium zubiriense</name>
    <dbReference type="NCBI Taxonomy" id="3138075"/>
    <lineage>
        <taxon>Bacteria</taxon>
        <taxon>Pseudomonadati</taxon>
        <taxon>Bacteroidota</taxon>
        <taxon>Flavobacteriia</taxon>
        <taxon>Flavobacteriales</taxon>
        <taxon>Flavobacteriaceae</taxon>
        <taxon>Flavobacterium</taxon>
    </lineage>
</organism>
<dbReference type="InterPro" id="IPR007069">
    <property type="entry name" value="Transposase_32"/>
</dbReference>
<evidence type="ECO:0000313" key="2">
    <source>
        <dbReference type="EMBL" id="MFA9192741.1"/>
    </source>
</evidence>